<name>A0A510UZH5_9CELL</name>
<dbReference type="Proteomes" id="UP000321118">
    <property type="component" value="Unassembled WGS sequence"/>
</dbReference>
<dbReference type="Gene3D" id="6.10.250.3150">
    <property type="match status" value="1"/>
</dbReference>
<gene>
    <name evidence="5" type="ORF">CXY01_04160</name>
</gene>
<dbReference type="PANTHER" id="PTHR21666:SF289">
    <property type="entry name" value="L-ALA--D-GLU ENDOPEPTIDASE"/>
    <property type="match status" value="1"/>
</dbReference>
<dbReference type="PANTHER" id="PTHR21666">
    <property type="entry name" value="PEPTIDASE-RELATED"/>
    <property type="match status" value="1"/>
</dbReference>
<keyword evidence="2" id="KW-0175">Coiled coil</keyword>
<dbReference type="InterPro" id="IPR016047">
    <property type="entry name" value="M23ase_b-sheet_dom"/>
</dbReference>
<dbReference type="InterPro" id="IPR050570">
    <property type="entry name" value="Cell_wall_metabolism_enzyme"/>
</dbReference>
<dbReference type="GO" id="GO:0004222">
    <property type="term" value="F:metalloendopeptidase activity"/>
    <property type="evidence" value="ECO:0007669"/>
    <property type="project" value="TreeGrafter"/>
</dbReference>
<evidence type="ECO:0000256" key="2">
    <source>
        <dbReference type="SAM" id="Coils"/>
    </source>
</evidence>
<feature type="coiled-coil region" evidence="2">
    <location>
        <begin position="88"/>
        <end position="164"/>
    </location>
</feature>
<protein>
    <recommendedName>
        <fullName evidence="4">M23ase beta-sheet core domain-containing protein</fullName>
    </recommendedName>
</protein>
<evidence type="ECO:0000313" key="5">
    <source>
        <dbReference type="EMBL" id="GEK19896.1"/>
    </source>
</evidence>
<sequence length="522" mass="55348">MRRVSDRPRCYSRVACPGPHLDRPVPEPALTHMSLFSRGTPTPFRSTPTPVAITGLLRHRTGAVFLAAVITVTGTGGASYADGIDDRRAEAERRSSAADRRAEELEASIEGLSSDLGRAALDLEATQARLPAAQAELEEARVALEATQREAAAVASRLQDATDLRGSLVATIAADRADEEELREAVGMMAREAYRGAPGVSPLDVILDAEDATDFLDNARLVDAALRTQARVLDELRQVDANNRNSEARLGAVSDRVAELKEQAEANVVAAEAARKVAESREDEIERLIADQSAKQEAIASLKAQAEAEQSEIDAQRAAIERELVAIIAEQRAAREAAEAAARAAEAAARAAADAAARAAAEAAGREPPPPPPAPVPAPPPSGPVSGALFANPTSINPMYITSEYGMRLHPILGYVRLHAGIDLRTGCNTPLYAPRDATVLWSQWRNGFGNQVMLDYGTVEGNAVMSSSNHLTRSVVRAGQDVGKGQLIGYAGNTGLSGACHLHFEVYVNGATVNPRPLLGR</sequence>
<dbReference type="EMBL" id="BJUB01000001">
    <property type="protein sequence ID" value="GEK19896.1"/>
    <property type="molecule type" value="Genomic_DNA"/>
</dbReference>
<keyword evidence="1" id="KW-0732">Signal</keyword>
<comment type="caution">
    <text evidence="5">The sequence shown here is derived from an EMBL/GenBank/DDBJ whole genome shotgun (WGS) entry which is preliminary data.</text>
</comment>
<dbReference type="SUPFAM" id="SSF57997">
    <property type="entry name" value="Tropomyosin"/>
    <property type="match status" value="1"/>
</dbReference>
<proteinExistence type="predicted"/>
<feature type="domain" description="M23ase beta-sheet core" evidence="4">
    <location>
        <begin position="418"/>
        <end position="516"/>
    </location>
</feature>
<dbReference type="AlphaFoldDB" id="A0A510UZH5"/>
<evidence type="ECO:0000256" key="3">
    <source>
        <dbReference type="SAM" id="MobiDB-lite"/>
    </source>
</evidence>
<evidence type="ECO:0000259" key="4">
    <source>
        <dbReference type="Pfam" id="PF01551"/>
    </source>
</evidence>
<organism evidence="5 6">
    <name type="scientific">Cellulomonas xylanilytica</name>
    <dbReference type="NCBI Taxonomy" id="233583"/>
    <lineage>
        <taxon>Bacteria</taxon>
        <taxon>Bacillati</taxon>
        <taxon>Actinomycetota</taxon>
        <taxon>Actinomycetes</taxon>
        <taxon>Micrococcales</taxon>
        <taxon>Cellulomonadaceae</taxon>
        <taxon>Cellulomonas</taxon>
    </lineage>
</organism>
<feature type="coiled-coil region" evidence="2">
    <location>
        <begin position="243"/>
        <end position="355"/>
    </location>
</feature>
<dbReference type="SUPFAM" id="SSF51261">
    <property type="entry name" value="Duplicated hybrid motif"/>
    <property type="match status" value="1"/>
</dbReference>
<dbReference type="CDD" id="cd12797">
    <property type="entry name" value="M23_peptidase"/>
    <property type="match status" value="1"/>
</dbReference>
<dbReference type="InterPro" id="IPR011055">
    <property type="entry name" value="Dup_hybrid_motif"/>
</dbReference>
<keyword evidence="6" id="KW-1185">Reference proteome</keyword>
<dbReference type="Gene3D" id="2.70.70.10">
    <property type="entry name" value="Glucose Permease (Domain IIA)"/>
    <property type="match status" value="1"/>
</dbReference>
<reference evidence="5 6" key="1">
    <citation type="submission" date="2019-07" db="EMBL/GenBank/DDBJ databases">
        <title>Whole genome shotgun sequence of Cellulomonas xylanilytica NBRC 101102.</title>
        <authorList>
            <person name="Hosoyama A."/>
            <person name="Uohara A."/>
            <person name="Ohji S."/>
            <person name="Ichikawa N."/>
        </authorList>
    </citation>
    <scope>NUCLEOTIDE SEQUENCE [LARGE SCALE GENOMIC DNA]</scope>
    <source>
        <strain evidence="5 6">NBRC 101102</strain>
    </source>
</reference>
<evidence type="ECO:0000256" key="1">
    <source>
        <dbReference type="ARBA" id="ARBA00022729"/>
    </source>
</evidence>
<feature type="compositionally biased region" description="Pro residues" evidence="3">
    <location>
        <begin position="367"/>
        <end position="383"/>
    </location>
</feature>
<feature type="region of interest" description="Disordered" evidence="3">
    <location>
        <begin position="358"/>
        <end position="389"/>
    </location>
</feature>
<evidence type="ECO:0000313" key="6">
    <source>
        <dbReference type="Proteomes" id="UP000321118"/>
    </source>
</evidence>
<accession>A0A510UZH5</accession>
<dbReference type="Pfam" id="PF01551">
    <property type="entry name" value="Peptidase_M23"/>
    <property type="match status" value="1"/>
</dbReference>